<protein>
    <submittedName>
        <fullName evidence="1">Uncharacterized protein</fullName>
    </submittedName>
</protein>
<proteinExistence type="predicted"/>
<evidence type="ECO:0000313" key="1">
    <source>
        <dbReference type="EMBL" id="KAI3685831.1"/>
    </source>
</evidence>
<dbReference type="Proteomes" id="UP001055879">
    <property type="component" value="Linkage Group LG12"/>
</dbReference>
<keyword evidence="2" id="KW-1185">Reference proteome</keyword>
<reference evidence="1 2" key="2">
    <citation type="journal article" date="2022" name="Mol. Ecol. Resour.">
        <title>The genomes of chicory, endive, great burdock and yacon provide insights into Asteraceae paleo-polyploidization history and plant inulin production.</title>
        <authorList>
            <person name="Fan W."/>
            <person name="Wang S."/>
            <person name="Wang H."/>
            <person name="Wang A."/>
            <person name="Jiang F."/>
            <person name="Liu H."/>
            <person name="Zhao H."/>
            <person name="Xu D."/>
            <person name="Zhang Y."/>
        </authorList>
    </citation>
    <scope>NUCLEOTIDE SEQUENCE [LARGE SCALE GENOMIC DNA]</scope>
    <source>
        <strain evidence="2">cv. Niubang</strain>
    </source>
</reference>
<name>A0ACB8YKQ2_ARCLA</name>
<dbReference type="EMBL" id="CM042058">
    <property type="protein sequence ID" value="KAI3685831.1"/>
    <property type="molecule type" value="Genomic_DNA"/>
</dbReference>
<organism evidence="1 2">
    <name type="scientific">Arctium lappa</name>
    <name type="common">Greater burdock</name>
    <name type="synonym">Lappa major</name>
    <dbReference type="NCBI Taxonomy" id="4217"/>
    <lineage>
        <taxon>Eukaryota</taxon>
        <taxon>Viridiplantae</taxon>
        <taxon>Streptophyta</taxon>
        <taxon>Embryophyta</taxon>
        <taxon>Tracheophyta</taxon>
        <taxon>Spermatophyta</taxon>
        <taxon>Magnoliopsida</taxon>
        <taxon>eudicotyledons</taxon>
        <taxon>Gunneridae</taxon>
        <taxon>Pentapetalae</taxon>
        <taxon>asterids</taxon>
        <taxon>campanulids</taxon>
        <taxon>Asterales</taxon>
        <taxon>Asteraceae</taxon>
        <taxon>Carduoideae</taxon>
        <taxon>Cardueae</taxon>
        <taxon>Arctiinae</taxon>
        <taxon>Arctium</taxon>
    </lineage>
</organism>
<reference evidence="2" key="1">
    <citation type="journal article" date="2022" name="Mol. Ecol. Resour.">
        <title>The genomes of chicory, endive, great burdock and yacon provide insights into Asteraceae palaeo-polyploidization history and plant inulin production.</title>
        <authorList>
            <person name="Fan W."/>
            <person name="Wang S."/>
            <person name="Wang H."/>
            <person name="Wang A."/>
            <person name="Jiang F."/>
            <person name="Liu H."/>
            <person name="Zhao H."/>
            <person name="Xu D."/>
            <person name="Zhang Y."/>
        </authorList>
    </citation>
    <scope>NUCLEOTIDE SEQUENCE [LARGE SCALE GENOMIC DNA]</scope>
    <source>
        <strain evidence="2">cv. Niubang</strain>
    </source>
</reference>
<sequence>MEKGFGVHTLRFWLSVIEKGEGNGLLFELLLAKVVRVWSRAAVEKHTCNSVALGFCSKREPGDPGRPRVGRPRESSGRANTSCHVWGAGSSMFGALNCMTPGETNPGSVMFGLPPTAVIQPVTQV</sequence>
<evidence type="ECO:0000313" key="2">
    <source>
        <dbReference type="Proteomes" id="UP001055879"/>
    </source>
</evidence>
<accession>A0ACB8YKQ2</accession>
<comment type="caution">
    <text evidence="1">The sequence shown here is derived from an EMBL/GenBank/DDBJ whole genome shotgun (WGS) entry which is preliminary data.</text>
</comment>
<gene>
    <name evidence="1" type="ORF">L6452_35091</name>
</gene>